<comment type="caution">
    <text evidence="2">The sequence shown here is derived from an EMBL/GenBank/DDBJ whole genome shotgun (WGS) entry which is preliminary data.</text>
</comment>
<evidence type="ECO:0000313" key="2">
    <source>
        <dbReference type="EMBL" id="KAG5525844.1"/>
    </source>
</evidence>
<protein>
    <submittedName>
        <fullName evidence="2">Uncharacterized protein</fullName>
    </submittedName>
</protein>
<name>A0AAV6IGS4_9ERIC</name>
<accession>A0AAV6IGS4</accession>
<dbReference type="EMBL" id="JACTNZ010000011">
    <property type="protein sequence ID" value="KAG5525844.1"/>
    <property type="molecule type" value="Genomic_DNA"/>
</dbReference>
<feature type="compositionally biased region" description="Low complexity" evidence="1">
    <location>
        <begin position="118"/>
        <end position="129"/>
    </location>
</feature>
<evidence type="ECO:0000256" key="1">
    <source>
        <dbReference type="SAM" id="MobiDB-lite"/>
    </source>
</evidence>
<dbReference type="AlphaFoldDB" id="A0AAV6IGS4"/>
<evidence type="ECO:0000313" key="3">
    <source>
        <dbReference type="Proteomes" id="UP000823749"/>
    </source>
</evidence>
<sequence>MQKRGKQNKLGNRVIDNQKSKSAWVKKIVPIKVRELGNEWLHRSATAKLSSTRPITLIQYYLRDLGHAHVLVRPMGGDMVVLTFKDIEERDPIFNGGKMAWLREWFIESFKWEDTKTNPCSQNSSQNPSTEESKEKHQNKGEEGDVEANLDLIEEVAETEGNRVVEEVNVLGPKTDELAQDAAKECPETCHKVLVMNLA</sequence>
<proteinExistence type="predicted"/>
<reference evidence="2" key="1">
    <citation type="submission" date="2020-08" db="EMBL/GenBank/DDBJ databases">
        <title>Plant Genome Project.</title>
        <authorList>
            <person name="Zhang R.-G."/>
        </authorList>
    </citation>
    <scope>NUCLEOTIDE SEQUENCE</scope>
    <source>
        <strain evidence="2">WSP0</strain>
        <tissue evidence="2">Leaf</tissue>
    </source>
</reference>
<gene>
    <name evidence="2" type="ORF">RHGRI_032212</name>
</gene>
<organism evidence="2 3">
    <name type="scientific">Rhododendron griersonianum</name>
    <dbReference type="NCBI Taxonomy" id="479676"/>
    <lineage>
        <taxon>Eukaryota</taxon>
        <taxon>Viridiplantae</taxon>
        <taxon>Streptophyta</taxon>
        <taxon>Embryophyta</taxon>
        <taxon>Tracheophyta</taxon>
        <taxon>Spermatophyta</taxon>
        <taxon>Magnoliopsida</taxon>
        <taxon>eudicotyledons</taxon>
        <taxon>Gunneridae</taxon>
        <taxon>Pentapetalae</taxon>
        <taxon>asterids</taxon>
        <taxon>Ericales</taxon>
        <taxon>Ericaceae</taxon>
        <taxon>Ericoideae</taxon>
        <taxon>Rhodoreae</taxon>
        <taxon>Rhododendron</taxon>
    </lineage>
</organism>
<feature type="compositionally biased region" description="Basic and acidic residues" evidence="1">
    <location>
        <begin position="131"/>
        <end position="143"/>
    </location>
</feature>
<dbReference type="Proteomes" id="UP000823749">
    <property type="component" value="Chromosome 11"/>
</dbReference>
<feature type="region of interest" description="Disordered" evidence="1">
    <location>
        <begin position="116"/>
        <end position="147"/>
    </location>
</feature>
<keyword evidence="3" id="KW-1185">Reference proteome</keyword>